<dbReference type="Proteomes" id="UP000294702">
    <property type="component" value="Unassembled WGS sequence"/>
</dbReference>
<sequence length="85" mass="9351">MRNKQYTYLIKAKVEPSDTSYIRYRVTASNIIEAKNKFKSLFTKAKIISCVKEEDKAGSSTLGKSVLGVASAATIALLAKTFSKK</sequence>
<dbReference type="EMBL" id="SMFT01000002">
    <property type="protein sequence ID" value="TCJ98563.1"/>
    <property type="molecule type" value="Genomic_DNA"/>
</dbReference>
<keyword evidence="2" id="KW-1185">Reference proteome</keyword>
<evidence type="ECO:0000313" key="1">
    <source>
        <dbReference type="EMBL" id="TCJ98563.1"/>
    </source>
</evidence>
<dbReference type="AlphaFoldDB" id="A0A4R1FUS8"/>
<gene>
    <name evidence="1" type="ORF">EV694_0973</name>
</gene>
<dbReference type="RefSeq" id="WP_132689984.1">
    <property type="nucleotide sequence ID" value="NZ_SMFT01000002.1"/>
</dbReference>
<protein>
    <submittedName>
        <fullName evidence="1">Uncharacterized protein</fullName>
    </submittedName>
</protein>
<accession>A0A4R1FUS8</accession>
<evidence type="ECO:0000313" key="2">
    <source>
        <dbReference type="Proteomes" id="UP000294702"/>
    </source>
</evidence>
<name>A0A4R1FUS8_9PAST</name>
<proteinExistence type="predicted"/>
<comment type="caution">
    <text evidence="1">The sequence shown here is derived from an EMBL/GenBank/DDBJ whole genome shotgun (WGS) entry which is preliminary data.</text>
</comment>
<reference evidence="1 2" key="1">
    <citation type="submission" date="2019-03" db="EMBL/GenBank/DDBJ databases">
        <title>Genomic Encyclopedia of Type Strains, Phase IV (KMG-IV): sequencing the most valuable type-strain genomes for metagenomic binning, comparative biology and taxonomic classification.</title>
        <authorList>
            <person name="Goeker M."/>
        </authorList>
    </citation>
    <scope>NUCLEOTIDE SEQUENCE [LARGE SCALE GENOMIC DNA]</scope>
    <source>
        <strain evidence="1 2">DSM 15534</strain>
    </source>
</reference>
<organism evidence="1 2">
    <name type="scientific">Volucribacter psittacicida</name>
    <dbReference type="NCBI Taxonomy" id="203482"/>
    <lineage>
        <taxon>Bacteria</taxon>
        <taxon>Pseudomonadati</taxon>
        <taxon>Pseudomonadota</taxon>
        <taxon>Gammaproteobacteria</taxon>
        <taxon>Pasteurellales</taxon>
        <taxon>Pasteurellaceae</taxon>
        <taxon>Volucribacter</taxon>
    </lineage>
</organism>